<dbReference type="Proteomes" id="UP000590511">
    <property type="component" value="Unassembled WGS sequence"/>
</dbReference>
<evidence type="ECO:0000313" key="4">
    <source>
        <dbReference type="Proteomes" id="UP000590511"/>
    </source>
</evidence>
<dbReference type="InterPro" id="IPR036388">
    <property type="entry name" value="WH-like_DNA-bd_sf"/>
</dbReference>
<name>A0A7W7HN02_9ACTN</name>
<dbReference type="GO" id="GO:0006355">
    <property type="term" value="P:regulation of DNA-templated transcription"/>
    <property type="evidence" value="ECO:0007669"/>
    <property type="project" value="InterPro"/>
</dbReference>
<accession>A0A7W7HN02</accession>
<dbReference type="CDD" id="cd06170">
    <property type="entry name" value="LuxR_C_like"/>
    <property type="match status" value="1"/>
</dbReference>
<organism evidence="3 4">
    <name type="scientific">Actinoplanes lobatus</name>
    <dbReference type="NCBI Taxonomy" id="113568"/>
    <lineage>
        <taxon>Bacteria</taxon>
        <taxon>Bacillati</taxon>
        <taxon>Actinomycetota</taxon>
        <taxon>Actinomycetes</taxon>
        <taxon>Micromonosporales</taxon>
        <taxon>Micromonosporaceae</taxon>
        <taxon>Actinoplanes</taxon>
    </lineage>
</organism>
<dbReference type="PANTHER" id="PTHR34293">
    <property type="entry name" value="HTH-TYPE TRANSCRIPTIONAL REGULATOR TRMBL2"/>
    <property type="match status" value="1"/>
</dbReference>
<feature type="domain" description="HTH luxR-type" evidence="2">
    <location>
        <begin position="363"/>
        <end position="423"/>
    </location>
</feature>
<proteinExistence type="predicted"/>
<dbReference type="SMART" id="SM00421">
    <property type="entry name" value="HTH_LUXR"/>
    <property type="match status" value="1"/>
</dbReference>
<dbReference type="EMBL" id="JACHNC010000001">
    <property type="protein sequence ID" value="MBB4753490.1"/>
    <property type="molecule type" value="Genomic_DNA"/>
</dbReference>
<dbReference type="RefSeq" id="WP_188125181.1">
    <property type="nucleotide sequence ID" value="NZ_JACHNC010000001.1"/>
</dbReference>
<dbReference type="InterPro" id="IPR051797">
    <property type="entry name" value="TrmB-like"/>
</dbReference>
<reference evidence="3 4" key="1">
    <citation type="submission" date="2020-08" db="EMBL/GenBank/DDBJ databases">
        <title>Sequencing the genomes of 1000 actinobacteria strains.</title>
        <authorList>
            <person name="Klenk H.-P."/>
        </authorList>
    </citation>
    <scope>NUCLEOTIDE SEQUENCE [LARGE SCALE GENOMIC DNA]</scope>
    <source>
        <strain evidence="3 4">DSM 43150</strain>
    </source>
</reference>
<dbReference type="InterPro" id="IPR016032">
    <property type="entry name" value="Sig_transdc_resp-reg_C-effctor"/>
</dbReference>
<feature type="region of interest" description="Disordered" evidence="1">
    <location>
        <begin position="26"/>
        <end position="82"/>
    </location>
</feature>
<dbReference type="PANTHER" id="PTHR34293:SF1">
    <property type="entry name" value="HTH-TYPE TRANSCRIPTIONAL REGULATOR TRMBL2"/>
    <property type="match status" value="1"/>
</dbReference>
<evidence type="ECO:0000313" key="3">
    <source>
        <dbReference type="EMBL" id="MBB4753490.1"/>
    </source>
</evidence>
<sequence>MGDFRWEQLGETAVRAYAYAAARTDVDRTELSEALGPRNAAAADRTDTERFEPGAANQTDAERPKPAAANQTDAERPGVGVANLADIERPGVGVANLADIERPETGAANQTDPERPGVGVANLADIERPETGAAGPVGIERAAPGEALGDVGVAVERLVAAGLLRPSGDGRRLAAVSPEIARTLLLGPVEQAIAELRAQADEARLALDDLMPAYRAGLPGRAPEHAIELVQGADEVSRTIADLAAHCTEEALLCEPGEPWPGLVADELPQRGVRLRMLYRHADRYRPPTAARAGELTALGAEIRSSAPGTARLLIFDRTVAVAPVRSGPDGVVLLREPNLIGCLAEQFERFWIAALPFPDRGAPVLTVSDDIRAQIIRLLVEGEEDKVIARRIGLSLRTCQRHVAEIMAQLGARNRLHAGYLLARRAPSP</sequence>
<evidence type="ECO:0000259" key="2">
    <source>
        <dbReference type="SMART" id="SM00421"/>
    </source>
</evidence>
<dbReference type="Gene3D" id="1.10.10.10">
    <property type="entry name" value="Winged helix-like DNA-binding domain superfamily/Winged helix DNA-binding domain"/>
    <property type="match status" value="1"/>
</dbReference>
<dbReference type="GO" id="GO:0003677">
    <property type="term" value="F:DNA binding"/>
    <property type="evidence" value="ECO:0007669"/>
    <property type="project" value="InterPro"/>
</dbReference>
<protein>
    <recommendedName>
        <fullName evidence="2">HTH luxR-type domain-containing protein</fullName>
    </recommendedName>
</protein>
<dbReference type="Pfam" id="PF00196">
    <property type="entry name" value="GerE"/>
    <property type="match status" value="1"/>
</dbReference>
<dbReference type="AlphaFoldDB" id="A0A7W7HN02"/>
<evidence type="ECO:0000256" key="1">
    <source>
        <dbReference type="SAM" id="MobiDB-lite"/>
    </source>
</evidence>
<dbReference type="InterPro" id="IPR000792">
    <property type="entry name" value="Tscrpt_reg_LuxR_C"/>
</dbReference>
<gene>
    <name evidence="3" type="ORF">BJ964_007651</name>
</gene>
<dbReference type="SUPFAM" id="SSF46894">
    <property type="entry name" value="C-terminal effector domain of the bipartite response regulators"/>
    <property type="match status" value="1"/>
</dbReference>
<comment type="caution">
    <text evidence="3">The sequence shown here is derived from an EMBL/GenBank/DDBJ whole genome shotgun (WGS) entry which is preliminary data.</text>
</comment>